<dbReference type="GO" id="GO:0032259">
    <property type="term" value="P:methylation"/>
    <property type="evidence" value="ECO:0007669"/>
    <property type="project" value="UniProtKB-KW"/>
</dbReference>
<name>A0A150GH19_GONPE</name>
<feature type="domain" description="tRNA wybutosine-synthesizing protein" evidence="9">
    <location>
        <begin position="8"/>
        <end position="116"/>
    </location>
</feature>
<keyword evidence="11" id="KW-1185">Reference proteome</keyword>
<dbReference type="OrthoDB" id="263283at2759"/>
<dbReference type="STRING" id="33097.A0A150GH19"/>
<comment type="similarity">
    <text evidence="1">Belongs to the TYW3 family.</text>
</comment>
<reference evidence="11" key="1">
    <citation type="journal article" date="2016" name="Nat. Commun.">
        <title>The Gonium pectorale genome demonstrates co-option of cell cycle regulation during the evolution of multicellularity.</title>
        <authorList>
            <person name="Hanschen E.R."/>
            <person name="Marriage T.N."/>
            <person name="Ferris P.J."/>
            <person name="Hamaji T."/>
            <person name="Toyoda A."/>
            <person name="Fujiyama A."/>
            <person name="Neme R."/>
            <person name="Noguchi H."/>
            <person name="Minakuchi Y."/>
            <person name="Suzuki M."/>
            <person name="Kawai-Toyooka H."/>
            <person name="Smith D.R."/>
            <person name="Sparks H."/>
            <person name="Anderson J."/>
            <person name="Bakaric R."/>
            <person name="Luria V."/>
            <person name="Karger A."/>
            <person name="Kirschner M.W."/>
            <person name="Durand P.M."/>
            <person name="Michod R.E."/>
            <person name="Nozaki H."/>
            <person name="Olson B.J."/>
        </authorList>
    </citation>
    <scope>NUCLEOTIDE SEQUENCE [LARGE SCALE GENOMIC DNA]</scope>
    <source>
        <strain evidence="11">NIES-2863</strain>
    </source>
</reference>
<organism evidence="10 11">
    <name type="scientific">Gonium pectorale</name>
    <name type="common">Green alga</name>
    <dbReference type="NCBI Taxonomy" id="33097"/>
    <lineage>
        <taxon>Eukaryota</taxon>
        <taxon>Viridiplantae</taxon>
        <taxon>Chlorophyta</taxon>
        <taxon>core chlorophytes</taxon>
        <taxon>Chlorophyceae</taxon>
        <taxon>CS clade</taxon>
        <taxon>Chlamydomonadales</taxon>
        <taxon>Volvocaceae</taxon>
        <taxon>Gonium</taxon>
    </lineage>
</organism>
<dbReference type="GO" id="GO:0008168">
    <property type="term" value="F:methyltransferase activity"/>
    <property type="evidence" value="ECO:0007669"/>
    <property type="project" value="UniProtKB-KW"/>
</dbReference>
<sequence length="136" mass="13903">MVLEAFQQRKAAVLAGLQADCGDKSRKGSVDAPVADLVAVVNAHPGLCTTSSCSGRISVFGEPGPEERAAGRKGGEWAFASHDKADVQEVLSAVHSRAVSGAAFVLRFEPFILHLEVGGGGARGGCGVWRGGVGVC</sequence>
<dbReference type="Gene3D" id="3.30.1960.10">
    <property type="entry name" value="tRNA wybutosine-synthesizing-like"/>
    <property type="match status" value="1"/>
</dbReference>
<dbReference type="GO" id="GO:0008033">
    <property type="term" value="P:tRNA processing"/>
    <property type="evidence" value="ECO:0007669"/>
    <property type="project" value="UniProtKB-KW"/>
</dbReference>
<evidence type="ECO:0000256" key="8">
    <source>
        <dbReference type="ARBA" id="ARBA00049202"/>
    </source>
</evidence>
<keyword evidence="3" id="KW-0489">Methyltransferase</keyword>
<dbReference type="InterPro" id="IPR036602">
    <property type="entry name" value="tRNA_yW-synthesising-like_sf"/>
</dbReference>
<accession>A0A150GH19</accession>
<dbReference type="EMBL" id="LSYV01000024">
    <property type="protein sequence ID" value="KXZ49142.1"/>
    <property type="molecule type" value="Genomic_DNA"/>
</dbReference>
<evidence type="ECO:0000256" key="6">
    <source>
        <dbReference type="ARBA" id="ARBA00022694"/>
    </source>
</evidence>
<dbReference type="PANTHER" id="PTHR48418">
    <property type="entry name" value="TRNA WYBUTOSINE-SYNTHESIZING PROTEIN 3"/>
    <property type="match status" value="1"/>
</dbReference>
<comment type="caution">
    <text evidence="10">The sequence shown here is derived from an EMBL/GenBank/DDBJ whole genome shotgun (WGS) entry which is preliminary data.</text>
</comment>
<evidence type="ECO:0000259" key="9">
    <source>
        <dbReference type="Pfam" id="PF02676"/>
    </source>
</evidence>
<evidence type="ECO:0000256" key="7">
    <source>
        <dbReference type="ARBA" id="ARBA00030554"/>
    </source>
</evidence>
<evidence type="ECO:0000313" key="10">
    <source>
        <dbReference type="EMBL" id="KXZ49142.1"/>
    </source>
</evidence>
<evidence type="ECO:0000256" key="4">
    <source>
        <dbReference type="ARBA" id="ARBA00022679"/>
    </source>
</evidence>
<protein>
    <recommendedName>
        <fullName evidence="2">tRNA(Phe) 7-[(3-amino-3-carboxypropyl)-4-demethylwyosine(37)-N(4)]-methyltransferase</fullName>
        <ecNumber evidence="2">2.1.1.282</ecNumber>
    </recommendedName>
    <alternativeName>
        <fullName evidence="7">tRNA(Phe) 7-((3-amino-3-carboxypropyl)-4-demethylwyosine(37)-N(4))-methyltransferase</fullName>
    </alternativeName>
</protein>
<evidence type="ECO:0000256" key="1">
    <source>
        <dbReference type="ARBA" id="ARBA00008569"/>
    </source>
</evidence>
<dbReference type="InterPro" id="IPR003827">
    <property type="entry name" value="tRNA_yW-synthesising"/>
</dbReference>
<evidence type="ECO:0000256" key="2">
    <source>
        <dbReference type="ARBA" id="ARBA00012750"/>
    </source>
</evidence>
<dbReference type="EC" id="2.1.1.282" evidence="2"/>
<evidence type="ECO:0000256" key="3">
    <source>
        <dbReference type="ARBA" id="ARBA00022603"/>
    </source>
</evidence>
<evidence type="ECO:0000313" key="11">
    <source>
        <dbReference type="Proteomes" id="UP000075714"/>
    </source>
</evidence>
<evidence type="ECO:0000256" key="5">
    <source>
        <dbReference type="ARBA" id="ARBA00022691"/>
    </source>
</evidence>
<comment type="catalytic activity">
    <reaction evidence="8">
        <text>4-demethyl-7-[(3S)-3-amino-3-carboxypropyl]wyosine(37) in tRNA(Phe) + S-adenosyl-L-methionine = 7-[(3S)-3-amino-3-carboxypropyl]wyosine(37) in tRNA(Phe) + S-adenosyl-L-homocysteine + H(+)</text>
        <dbReference type="Rhea" id="RHEA:36635"/>
        <dbReference type="Rhea" id="RHEA-COMP:10378"/>
        <dbReference type="Rhea" id="RHEA-COMP:10379"/>
        <dbReference type="ChEBI" id="CHEBI:15378"/>
        <dbReference type="ChEBI" id="CHEBI:57856"/>
        <dbReference type="ChEBI" id="CHEBI:59789"/>
        <dbReference type="ChEBI" id="CHEBI:73543"/>
        <dbReference type="ChEBI" id="CHEBI:73550"/>
        <dbReference type="EC" id="2.1.1.282"/>
    </reaction>
</comment>
<keyword evidence="6" id="KW-0819">tRNA processing</keyword>
<dbReference type="AlphaFoldDB" id="A0A150GH19"/>
<dbReference type="Proteomes" id="UP000075714">
    <property type="component" value="Unassembled WGS sequence"/>
</dbReference>
<dbReference type="Pfam" id="PF02676">
    <property type="entry name" value="TYW3"/>
    <property type="match status" value="1"/>
</dbReference>
<keyword evidence="5" id="KW-0949">S-adenosyl-L-methionine</keyword>
<gene>
    <name evidence="10" type="ORF">GPECTOR_23g70</name>
</gene>
<keyword evidence="4" id="KW-0808">Transferase</keyword>
<dbReference type="SUPFAM" id="SSF111278">
    <property type="entry name" value="SSo0622-like"/>
    <property type="match status" value="1"/>
</dbReference>
<dbReference type="PANTHER" id="PTHR48418:SF1">
    <property type="entry name" value="TRNA WYBUTOSINE-SYNTHESIZING PROTEIN 3"/>
    <property type="match status" value="1"/>
</dbReference>
<proteinExistence type="inferred from homology"/>